<dbReference type="AlphaFoldDB" id="V6TK15"/>
<feature type="region of interest" description="Disordered" evidence="1">
    <location>
        <begin position="1"/>
        <end position="56"/>
    </location>
</feature>
<comment type="caution">
    <text evidence="2">The sequence shown here is derived from an EMBL/GenBank/DDBJ whole genome shotgun (WGS) entry which is preliminary data.</text>
</comment>
<gene>
    <name evidence="2" type="ORF">DHA2_154493</name>
</gene>
<feature type="compositionally biased region" description="Polar residues" evidence="1">
    <location>
        <begin position="13"/>
        <end position="23"/>
    </location>
</feature>
<dbReference type="EMBL" id="AHGT01000030">
    <property type="protein sequence ID" value="ESU37285.1"/>
    <property type="molecule type" value="Genomic_DNA"/>
</dbReference>
<reference evidence="2 3" key="2">
    <citation type="journal article" date="2013" name="Genome Biol. Evol.">
        <title>Genome sequencing of Giardia lamblia genotypes A2 and B isolates (DH and GS) and comparative analysis with the genomes of genotypes A1 and E (WB and Pig).</title>
        <authorList>
            <person name="Adam R.D."/>
            <person name="Dahlstrom E.W."/>
            <person name="Martens C.A."/>
            <person name="Bruno D.P."/>
            <person name="Barbian K.D."/>
            <person name="Ricklefs S.M."/>
            <person name="Hernandez M.M."/>
            <person name="Narla N.P."/>
            <person name="Patel R.B."/>
            <person name="Porcella S.F."/>
            <person name="Nash T.E."/>
        </authorList>
    </citation>
    <scope>NUCLEOTIDE SEQUENCE [LARGE SCALE GENOMIC DNA]</scope>
    <source>
        <strain evidence="2 3">DH</strain>
    </source>
</reference>
<evidence type="ECO:0000256" key="1">
    <source>
        <dbReference type="SAM" id="MobiDB-lite"/>
    </source>
</evidence>
<sequence>MEDECVVGMGSEWSISPSASDEQALSPAAQKHAQPRATESRCAARRSRRKTSTQLLGTGHTRLAEAVCCWGSRYVERDRCAHQSASPCMPCGHHPCAFRWSASARSLERPVSGSSGGSAVSVKRSHDRPLIVLVLPHHWEEGRTGVLPLSRTG</sequence>
<proteinExistence type="predicted"/>
<accession>V6TK15</accession>
<evidence type="ECO:0000313" key="3">
    <source>
        <dbReference type="Proteomes" id="UP000018320"/>
    </source>
</evidence>
<organism evidence="2 3">
    <name type="scientific">Giardia intestinalis</name>
    <name type="common">Giardia lamblia</name>
    <dbReference type="NCBI Taxonomy" id="5741"/>
    <lineage>
        <taxon>Eukaryota</taxon>
        <taxon>Metamonada</taxon>
        <taxon>Diplomonadida</taxon>
        <taxon>Hexamitidae</taxon>
        <taxon>Giardiinae</taxon>
        <taxon>Giardia</taxon>
    </lineage>
</organism>
<dbReference type="Proteomes" id="UP000018320">
    <property type="component" value="Unassembled WGS sequence"/>
</dbReference>
<evidence type="ECO:0000313" key="2">
    <source>
        <dbReference type="EMBL" id="ESU37285.1"/>
    </source>
</evidence>
<dbReference type="VEuPathDB" id="GiardiaDB:DHA2_154493"/>
<name>V6TK15_GIAIN</name>
<reference evidence="3" key="1">
    <citation type="submission" date="2012-02" db="EMBL/GenBank/DDBJ databases">
        <title>Genome sequencing of Giardia lamblia Genotypes A2 and B isolates (DH and GS) and comparative analysis with the genomes of Genotypes A1 and E (WB and Pig).</title>
        <authorList>
            <person name="Adam R."/>
            <person name="Dahlstrom E."/>
            <person name="Martens C."/>
            <person name="Bruno D."/>
            <person name="Barbian K."/>
            <person name="Porcella S.F."/>
            <person name="Nash T."/>
        </authorList>
    </citation>
    <scope>NUCLEOTIDE SEQUENCE</scope>
    <source>
        <strain evidence="3">DH</strain>
    </source>
</reference>
<protein>
    <submittedName>
        <fullName evidence="2">Uncharacterized protein</fullName>
    </submittedName>
</protein>